<evidence type="ECO:0000256" key="1">
    <source>
        <dbReference type="ARBA" id="ARBA00005189"/>
    </source>
</evidence>
<dbReference type="PANTHER" id="PTHR10434:SF64">
    <property type="entry name" value="1-ACYL-SN-GLYCEROL-3-PHOSPHATE ACYLTRANSFERASE-RELATED"/>
    <property type="match status" value="1"/>
</dbReference>
<evidence type="ECO:0000256" key="3">
    <source>
        <dbReference type="ARBA" id="ARBA00022679"/>
    </source>
</evidence>
<keyword evidence="5 7" id="KW-0012">Acyltransferase</keyword>
<gene>
    <name evidence="7" type="ORF">SAMN04488135_103466</name>
</gene>
<keyword evidence="4" id="KW-0443">Lipid metabolism</keyword>
<dbReference type="STRING" id="658167.SAMN04488135_103466"/>
<dbReference type="AlphaFoldDB" id="A0A1M5TS29"/>
<keyword evidence="3 7" id="KW-0808">Transferase</keyword>
<dbReference type="SMART" id="SM00563">
    <property type="entry name" value="PlsC"/>
    <property type="match status" value="1"/>
</dbReference>
<dbReference type="GO" id="GO:0003841">
    <property type="term" value="F:1-acylglycerol-3-phosphate O-acyltransferase activity"/>
    <property type="evidence" value="ECO:0007669"/>
    <property type="project" value="TreeGrafter"/>
</dbReference>
<accession>A0A1M5TS29</accession>
<reference evidence="7 8" key="1">
    <citation type="submission" date="2016-11" db="EMBL/GenBank/DDBJ databases">
        <authorList>
            <person name="Jaros S."/>
            <person name="Januszkiewicz K."/>
            <person name="Wedrychowicz H."/>
        </authorList>
    </citation>
    <scope>NUCLEOTIDE SEQUENCE [LARGE SCALE GENOMIC DNA]</scope>
    <source>
        <strain evidence="7 8">CGMCC 1.10190</strain>
    </source>
</reference>
<dbReference type="PANTHER" id="PTHR10434">
    <property type="entry name" value="1-ACYL-SN-GLYCEROL-3-PHOSPHATE ACYLTRANSFERASE"/>
    <property type="match status" value="1"/>
</dbReference>
<protein>
    <submittedName>
        <fullName evidence="7">Lyso-ornithine lipid acyltransferase</fullName>
    </submittedName>
</protein>
<keyword evidence="8" id="KW-1185">Reference proteome</keyword>
<name>A0A1M5TS29_9BURK</name>
<organism evidence="7 8">
    <name type="scientific">Pollutimonas bauzanensis</name>
    <dbReference type="NCBI Taxonomy" id="658167"/>
    <lineage>
        <taxon>Bacteria</taxon>
        <taxon>Pseudomonadati</taxon>
        <taxon>Pseudomonadota</taxon>
        <taxon>Betaproteobacteria</taxon>
        <taxon>Burkholderiales</taxon>
        <taxon>Alcaligenaceae</taxon>
        <taxon>Pollutimonas</taxon>
    </lineage>
</organism>
<evidence type="ECO:0000256" key="2">
    <source>
        <dbReference type="ARBA" id="ARBA00022516"/>
    </source>
</evidence>
<comment type="pathway">
    <text evidence="1">Lipid metabolism.</text>
</comment>
<evidence type="ECO:0000259" key="6">
    <source>
        <dbReference type="SMART" id="SM00563"/>
    </source>
</evidence>
<dbReference type="CDD" id="cd07989">
    <property type="entry name" value="LPLAT_AGPAT-like"/>
    <property type="match status" value="1"/>
</dbReference>
<dbReference type="EMBL" id="FQXE01000003">
    <property type="protein sequence ID" value="SHH53615.1"/>
    <property type="molecule type" value="Genomic_DNA"/>
</dbReference>
<evidence type="ECO:0000313" key="8">
    <source>
        <dbReference type="Proteomes" id="UP000184226"/>
    </source>
</evidence>
<evidence type="ECO:0000256" key="5">
    <source>
        <dbReference type="ARBA" id="ARBA00023315"/>
    </source>
</evidence>
<evidence type="ECO:0000313" key="7">
    <source>
        <dbReference type="EMBL" id="SHH53615.1"/>
    </source>
</evidence>
<dbReference type="InterPro" id="IPR002123">
    <property type="entry name" value="Plipid/glycerol_acylTrfase"/>
</dbReference>
<dbReference type="Proteomes" id="UP000184226">
    <property type="component" value="Unassembled WGS sequence"/>
</dbReference>
<sequence length="249" mass="27729">MFLSRAVFVALWILLGLLLVSVFFPFLALPGRSAVNYRWSRALLFLCGVKVTVRGEPRLRGPALWVSNHVSWLDIFVLNSVRPASFIAKSEIRYWPVLGWLVAGSGTVFIERGHRHAVRRVGHEMKARFAQGEVVGLFPEGTTSPGLDVAPFHSSLFDAAIRAHVDIQPVALLFFHRGRRSDYIAFVGKQNLLQNLWRLLGATGVAVELEFLPAMASAQCEEQGRSKVAAHAHHLIRQAVARRHGVRPS</sequence>
<feature type="domain" description="Phospholipid/glycerol acyltransferase" evidence="6">
    <location>
        <begin position="63"/>
        <end position="175"/>
    </location>
</feature>
<dbReference type="GO" id="GO:0006654">
    <property type="term" value="P:phosphatidic acid biosynthetic process"/>
    <property type="evidence" value="ECO:0007669"/>
    <property type="project" value="TreeGrafter"/>
</dbReference>
<keyword evidence="2" id="KW-0444">Lipid biosynthesis</keyword>
<evidence type="ECO:0000256" key="4">
    <source>
        <dbReference type="ARBA" id="ARBA00023098"/>
    </source>
</evidence>
<dbReference type="SUPFAM" id="SSF69593">
    <property type="entry name" value="Glycerol-3-phosphate (1)-acyltransferase"/>
    <property type="match status" value="1"/>
</dbReference>
<proteinExistence type="predicted"/>
<dbReference type="Pfam" id="PF01553">
    <property type="entry name" value="Acyltransferase"/>
    <property type="match status" value="1"/>
</dbReference>